<dbReference type="Gene3D" id="3.90.1300.10">
    <property type="entry name" value="Amidase signature (AS) domain"/>
    <property type="match status" value="1"/>
</dbReference>
<evidence type="ECO:0000256" key="1">
    <source>
        <dbReference type="ARBA" id="ARBA00009199"/>
    </source>
</evidence>
<name>A0AAF3J2B5_9BILA</name>
<evidence type="ECO:0000256" key="2">
    <source>
        <dbReference type="PIRSR" id="PIRSR001221-1"/>
    </source>
</evidence>
<keyword evidence="3" id="KW-0812">Transmembrane</keyword>
<evidence type="ECO:0000256" key="3">
    <source>
        <dbReference type="SAM" id="Phobius"/>
    </source>
</evidence>
<keyword evidence="3" id="KW-1133">Transmembrane helix</keyword>
<dbReference type="InterPro" id="IPR036928">
    <property type="entry name" value="AS_sf"/>
</dbReference>
<dbReference type="Proteomes" id="UP000887575">
    <property type="component" value="Unassembled WGS sequence"/>
</dbReference>
<comment type="similarity">
    <text evidence="1">Belongs to the amidase family.</text>
</comment>
<dbReference type="GO" id="GO:0012505">
    <property type="term" value="C:endomembrane system"/>
    <property type="evidence" value="ECO:0007669"/>
    <property type="project" value="TreeGrafter"/>
</dbReference>
<evidence type="ECO:0000313" key="6">
    <source>
        <dbReference type="WBParaSite" id="MBELARI_LOCUS11829"/>
    </source>
</evidence>
<dbReference type="SUPFAM" id="SSF75304">
    <property type="entry name" value="Amidase signature (AS) enzymes"/>
    <property type="match status" value="1"/>
</dbReference>
<dbReference type="InterPro" id="IPR052739">
    <property type="entry name" value="FAAH2"/>
</dbReference>
<dbReference type="AlphaFoldDB" id="A0AAF3J2B5"/>
<dbReference type="PROSITE" id="PS00571">
    <property type="entry name" value="AMIDASES"/>
    <property type="match status" value="1"/>
</dbReference>
<dbReference type="WBParaSite" id="MBELARI_LOCUS11829">
    <property type="protein sequence ID" value="MBELARI_LOCUS11829"/>
    <property type="gene ID" value="MBELARI_LOCUS11829"/>
</dbReference>
<feature type="active site" description="Charge relay system" evidence="2">
    <location>
        <position position="149"/>
    </location>
</feature>
<accession>A0AAF3J2B5</accession>
<proteinExistence type="inferred from homology"/>
<feature type="active site" description="Charge relay system" evidence="2">
    <location>
        <position position="224"/>
    </location>
</feature>
<protein>
    <submittedName>
        <fullName evidence="6">Amidase domain-containing protein</fullName>
    </submittedName>
</protein>
<feature type="active site" description="Acyl-ester intermediate" evidence="2">
    <location>
        <position position="248"/>
    </location>
</feature>
<evidence type="ECO:0000259" key="4">
    <source>
        <dbReference type="Pfam" id="PF01425"/>
    </source>
</evidence>
<feature type="domain" description="Amidase" evidence="4">
    <location>
        <begin position="87"/>
        <end position="527"/>
    </location>
</feature>
<evidence type="ECO:0000313" key="5">
    <source>
        <dbReference type="Proteomes" id="UP000887575"/>
    </source>
</evidence>
<keyword evidence="3" id="KW-0472">Membrane</keyword>
<dbReference type="PANTHER" id="PTHR43372">
    <property type="entry name" value="FATTY-ACID AMIDE HYDROLASE"/>
    <property type="match status" value="1"/>
</dbReference>
<dbReference type="InterPro" id="IPR023631">
    <property type="entry name" value="Amidase_dom"/>
</dbReference>
<sequence>MIERLKFLYQNPKIQEMRYDRLWHVWESFLHFLFPIYVLLVEFVYTLLYIGKSRTYISTQPNNPVLTQSATCTHREIIEGKITCLQVVDAFIERLEEVDKVVNGICYRNYSTARTKAQAIDEMLNALSHEKRNELSTHRPFLGVPITVKNNINVKGFRTTCGWFKQKDNVATEDAPSVQRMREAGAIIVALTNVPEFCLWIETSNSMFGQTNNPYDTRRTCGGSSGGEAALIASGASVIGIGTDIAGSIRVPCMFSGLFGLKPSVGISPIDGLFPIDQSSRASMQTVGPMCRYAEDLEPMFKAICLPSKFTQLLPSKELKEIKFFSFPGFRGGLTEKLTDEQRSVFDKTISFFEKEFKRPIPSVDIPYQDQMYEIVAIFLQDGLEKPYCDIMEGTKNPREFVVDGVKTIFGSKDTKLSKLSLQVNVNSIFMHGTTKEQVEKAIKLRDQASAAMCELLGDDGILCIPGWPTPAPHHNVTVWKHSTIAQTAVWNALGMPVITVPLGLSKQGLPLSVQFTASKNNDLTLLKLAEYLDGHSNHCINPEVFPGFVAPWTLNQ</sequence>
<dbReference type="InterPro" id="IPR020556">
    <property type="entry name" value="Amidase_CS"/>
</dbReference>
<organism evidence="5 6">
    <name type="scientific">Mesorhabditis belari</name>
    <dbReference type="NCBI Taxonomy" id="2138241"/>
    <lineage>
        <taxon>Eukaryota</taxon>
        <taxon>Metazoa</taxon>
        <taxon>Ecdysozoa</taxon>
        <taxon>Nematoda</taxon>
        <taxon>Chromadorea</taxon>
        <taxon>Rhabditida</taxon>
        <taxon>Rhabditina</taxon>
        <taxon>Rhabditomorpha</taxon>
        <taxon>Rhabditoidea</taxon>
        <taxon>Rhabditidae</taxon>
        <taxon>Mesorhabditinae</taxon>
        <taxon>Mesorhabditis</taxon>
    </lineage>
</organism>
<dbReference type="Pfam" id="PF01425">
    <property type="entry name" value="Amidase"/>
    <property type="match status" value="1"/>
</dbReference>
<feature type="transmembrane region" description="Helical" evidence="3">
    <location>
        <begin position="29"/>
        <end position="50"/>
    </location>
</feature>
<dbReference type="PANTHER" id="PTHR43372:SF4">
    <property type="entry name" value="FATTY-ACID AMIDE HYDROLASE 2"/>
    <property type="match status" value="1"/>
</dbReference>
<keyword evidence="5" id="KW-1185">Reference proteome</keyword>
<dbReference type="PIRSF" id="PIRSF001221">
    <property type="entry name" value="Amidase_fungi"/>
    <property type="match status" value="1"/>
</dbReference>
<reference evidence="6" key="1">
    <citation type="submission" date="2024-02" db="UniProtKB">
        <authorList>
            <consortium name="WormBaseParasite"/>
        </authorList>
    </citation>
    <scope>IDENTIFICATION</scope>
</reference>